<dbReference type="Gene3D" id="3.40.190.150">
    <property type="entry name" value="Bordetella uptake gene, domain 1"/>
    <property type="match status" value="1"/>
</dbReference>
<comment type="caution">
    <text evidence="3">The sequence shown here is derived from an EMBL/GenBank/DDBJ whole genome shotgun (WGS) entry which is preliminary data.</text>
</comment>
<organism evidence="3 4">
    <name type="scientific">Roseococcus suduntuyensis</name>
    <dbReference type="NCBI Taxonomy" id="455361"/>
    <lineage>
        <taxon>Bacteria</taxon>
        <taxon>Pseudomonadati</taxon>
        <taxon>Pseudomonadota</taxon>
        <taxon>Alphaproteobacteria</taxon>
        <taxon>Acetobacterales</taxon>
        <taxon>Roseomonadaceae</taxon>
        <taxon>Roseococcus</taxon>
    </lineage>
</organism>
<dbReference type="PIRSF" id="PIRSF017082">
    <property type="entry name" value="YflP"/>
    <property type="match status" value="1"/>
</dbReference>
<dbReference type="RefSeq" id="WP_184382216.1">
    <property type="nucleotide sequence ID" value="NZ_JACIDJ010000001.1"/>
</dbReference>
<dbReference type="PANTHER" id="PTHR42928:SF5">
    <property type="entry name" value="BLR1237 PROTEIN"/>
    <property type="match status" value="1"/>
</dbReference>
<dbReference type="PANTHER" id="PTHR42928">
    <property type="entry name" value="TRICARBOXYLATE-BINDING PROTEIN"/>
    <property type="match status" value="1"/>
</dbReference>
<proteinExistence type="inferred from homology"/>
<accession>A0A840A702</accession>
<name>A0A840A702_9PROT</name>
<dbReference type="InterPro" id="IPR005064">
    <property type="entry name" value="BUG"/>
</dbReference>
<dbReference type="InterPro" id="IPR042100">
    <property type="entry name" value="Bug_dom1"/>
</dbReference>
<dbReference type="Proteomes" id="UP000553193">
    <property type="component" value="Unassembled WGS sequence"/>
</dbReference>
<dbReference type="Pfam" id="PF03401">
    <property type="entry name" value="TctC"/>
    <property type="match status" value="1"/>
</dbReference>
<sequence length="327" mass="34671">MNITTRRALLGAGLAAPAVIASPARAQGAWPQRPIRLIVPFAAGTSTDIVGRLIGQHLSRGLDGHVVVVENRAGAGGTIGAAAVAQAAPDGHTLLLGVIGTHAVNPHLMRGLTYDPARDFTPILAHSKTKILLVVPPSLGVRNLADFLALARQRTMNIGSAGTGTTGHLNQALLANLSGIPMNHVPYRDGGQAVTDLVSGRLDGMFYHTQFVRSHVEQGTMVALGITGTERSNLMPQVPSFAEGGFPGIAAEGWWAMFGPARMPEPIVTRVNRILNEALREPATLAVLNNSGVEPIGGTPEELSRFQQEEFQRWGDVIRRADIRVDS</sequence>
<evidence type="ECO:0000256" key="1">
    <source>
        <dbReference type="ARBA" id="ARBA00006987"/>
    </source>
</evidence>
<dbReference type="CDD" id="cd07012">
    <property type="entry name" value="PBP2_Bug_TTT"/>
    <property type="match status" value="1"/>
</dbReference>
<feature type="signal peptide" evidence="2">
    <location>
        <begin position="1"/>
        <end position="26"/>
    </location>
</feature>
<evidence type="ECO:0000256" key="2">
    <source>
        <dbReference type="SAM" id="SignalP"/>
    </source>
</evidence>
<dbReference type="SUPFAM" id="SSF53850">
    <property type="entry name" value="Periplasmic binding protein-like II"/>
    <property type="match status" value="1"/>
</dbReference>
<dbReference type="PROSITE" id="PS51318">
    <property type="entry name" value="TAT"/>
    <property type="match status" value="1"/>
</dbReference>
<protein>
    <submittedName>
        <fullName evidence="3">Tripartite-type tricarboxylate transporter receptor subunit TctC</fullName>
    </submittedName>
</protein>
<keyword evidence="3" id="KW-0675">Receptor</keyword>
<dbReference type="AlphaFoldDB" id="A0A840A702"/>
<evidence type="ECO:0000313" key="3">
    <source>
        <dbReference type="EMBL" id="MBB3897289.1"/>
    </source>
</evidence>
<dbReference type="InterPro" id="IPR006311">
    <property type="entry name" value="TAT_signal"/>
</dbReference>
<reference evidence="3 4" key="1">
    <citation type="submission" date="2020-08" db="EMBL/GenBank/DDBJ databases">
        <title>Genomic Encyclopedia of Type Strains, Phase IV (KMG-IV): sequencing the most valuable type-strain genomes for metagenomic binning, comparative biology and taxonomic classification.</title>
        <authorList>
            <person name="Goeker M."/>
        </authorList>
    </citation>
    <scope>NUCLEOTIDE SEQUENCE [LARGE SCALE GENOMIC DNA]</scope>
    <source>
        <strain evidence="3 4">DSM 19979</strain>
    </source>
</reference>
<dbReference type="Gene3D" id="3.40.190.10">
    <property type="entry name" value="Periplasmic binding protein-like II"/>
    <property type="match status" value="1"/>
</dbReference>
<keyword evidence="2" id="KW-0732">Signal</keyword>
<evidence type="ECO:0000313" key="4">
    <source>
        <dbReference type="Proteomes" id="UP000553193"/>
    </source>
</evidence>
<gene>
    <name evidence="3" type="ORF">GGQ83_000715</name>
</gene>
<comment type="similarity">
    <text evidence="1">Belongs to the UPF0065 (bug) family.</text>
</comment>
<dbReference type="EMBL" id="JACIDJ010000001">
    <property type="protein sequence ID" value="MBB3897289.1"/>
    <property type="molecule type" value="Genomic_DNA"/>
</dbReference>
<feature type="chain" id="PRO_5032740982" evidence="2">
    <location>
        <begin position="27"/>
        <end position="327"/>
    </location>
</feature>
<keyword evidence="4" id="KW-1185">Reference proteome</keyword>